<dbReference type="InterPro" id="IPR006748">
    <property type="entry name" value="NH2Glyco/OHUrea_AB-resist_kin"/>
</dbReference>
<sequence length="309" mass="33471">MSYGTAQLVDDRQRQRLVRRFGGGATGWLDGLPERVEALAREWGLTVDGPAPHGRTSVVLHCTRSDGSAAILKVSPDPGLGTSEARVLRLWEGTGRVPRVWGVDRARGALLLEAIGEGRTVAMGRTVPPMREIGALIADLHAVPVSQQERMELNPLVNRMQFLFDQWERVRADGPAADLVPASLLHHGHAWARALAHGASEEDRVPLHGDLHPGNVLDGGPERGLVAVDPRACLGDPAADGIDWVLWRTRGCDEARTRAAELAEAMGVPTERLMDWSRAVAPVYAVALADRGRAEGDQFAFLMELADGR</sequence>
<dbReference type="EMBL" id="JAQFWP010000011">
    <property type="protein sequence ID" value="MDA2804427.1"/>
    <property type="molecule type" value="Genomic_DNA"/>
</dbReference>
<dbReference type="InterPro" id="IPR011009">
    <property type="entry name" value="Kinase-like_dom_sf"/>
</dbReference>
<accession>A0ABT4TIB6</accession>
<gene>
    <name evidence="1" type="ORF">O4U47_07875</name>
</gene>
<proteinExistence type="predicted"/>
<dbReference type="Proteomes" id="UP001165685">
    <property type="component" value="Unassembled WGS sequence"/>
</dbReference>
<dbReference type="RefSeq" id="WP_270676970.1">
    <property type="nucleotide sequence ID" value="NZ_JAQFWP010000011.1"/>
</dbReference>
<keyword evidence="2" id="KW-1185">Reference proteome</keyword>
<dbReference type="Gene3D" id="3.90.1200.10">
    <property type="match status" value="1"/>
</dbReference>
<protein>
    <submittedName>
        <fullName evidence="1">Phosphotransferase</fullName>
    </submittedName>
</protein>
<dbReference type="Pfam" id="PF04655">
    <property type="entry name" value="APH_6_hur"/>
    <property type="match status" value="1"/>
</dbReference>
<dbReference type="SUPFAM" id="SSF56112">
    <property type="entry name" value="Protein kinase-like (PK-like)"/>
    <property type="match status" value="1"/>
</dbReference>
<name>A0ABT4TIB6_9ACTN</name>
<organism evidence="1 2">
    <name type="scientific">Nocardiopsis suaedae</name>
    <dbReference type="NCBI Taxonomy" id="3018444"/>
    <lineage>
        <taxon>Bacteria</taxon>
        <taxon>Bacillati</taxon>
        <taxon>Actinomycetota</taxon>
        <taxon>Actinomycetes</taxon>
        <taxon>Streptosporangiales</taxon>
        <taxon>Nocardiopsidaceae</taxon>
        <taxon>Nocardiopsis</taxon>
    </lineage>
</organism>
<evidence type="ECO:0000313" key="1">
    <source>
        <dbReference type="EMBL" id="MDA2804427.1"/>
    </source>
</evidence>
<reference evidence="1" key="1">
    <citation type="submission" date="2023-01" db="EMBL/GenBank/DDBJ databases">
        <title>Draft genome sequence of Nocardiopsis sp. LSu2-4 isolated from halophytes.</title>
        <authorList>
            <person name="Duangmal K."/>
            <person name="Chantavorakit T."/>
        </authorList>
    </citation>
    <scope>NUCLEOTIDE SEQUENCE</scope>
    <source>
        <strain evidence="1">LSu2-4</strain>
    </source>
</reference>
<comment type="caution">
    <text evidence="1">The sequence shown here is derived from an EMBL/GenBank/DDBJ whole genome shotgun (WGS) entry which is preliminary data.</text>
</comment>
<evidence type="ECO:0000313" key="2">
    <source>
        <dbReference type="Proteomes" id="UP001165685"/>
    </source>
</evidence>